<keyword evidence="2" id="KW-1185">Reference proteome</keyword>
<protein>
    <submittedName>
        <fullName evidence="1">Uncharacterized protein</fullName>
    </submittedName>
</protein>
<comment type="caution">
    <text evidence="1">The sequence shown here is derived from an EMBL/GenBank/DDBJ whole genome shotgun (WGS) entry which is preliminary data.</text>
</comment>
<organism evidence="1 2">
    <name type="scientific">Hymenobacter busanensis</name>
    <dbReference type="NCBI Taxonomy" id="2607656"/>
    <lineage>
        <taxon>Bacteria</taxon>
        <taxon>Pseudomonadati</taxon>
        <taxon>Bacteroidota</taxon>
        <taxon>Cytophagia</taxon>
        <taxon>Cytophagales</taxon>
        <taxon>Hymenobacteraceae</taxon>
        <taxon>Hymenobacter</taxon>
    </lineage>
</organism>
<dbReference type="AlphaFoldDB" id="A0A7L5A1Z5"/>
<reference evidence="1 2" key="1">
    <citation type="submission" date="2019-09" db="EMBL/GenBank/DDBJ databases">
        <title>Genome sequence of Hymenobacter sp. M3.</title>
        <authorList>
            <person name="Srinivasan S."/>
        </authorList>
    </citation>
    <scope>NUCLEOTIDE SEQUENCE [LARGE SCALE GENOMIC DNA]</scope>
    <source>
        <strain evidence="1 2">M3</strain>
    </source>
</reference>
<evidence type="ECO:0000313" key="2">
    <source>
        <dbReference type="Proteomes" id="UP000326380"/>
    </source>
</evidence>
<accession>A0A7L5A1Z5</accession>
<sequence length="163" mass="18774">MNAEQLTQQHFMLRKKIILLGMLFLPCACNYLGYFDQAAWLKHNDENEKSNPRARMVQDLMDHHLRKGMPHDSVVGLLGLPSHEGVETRLPKGLSYPDSLVYTTNSNLSSQERADRINEFYRLHGHPDTLLLYPIGWSIIDPMFLAVKMTGHGKVADYWVEEH</sequence>
<dbReference type="RefSeq" id="WP_151078001.1">
    <property type="nucleotide sequence ID" value="NZ_CP047647.1"/>
</dbReference>
<proteinExistence type="predicted"/>
<evidence type="ECO:0000313" key="1">
    <source>
        <dbReference type="EMBL" id="KAA9338457.1"/>
    </source>
</evidence>
<dbReference type="EMBL" id="VTWU01000002">
    <property type="protein sequence ID" value="KAA9338457.1"/>
    <property type="molecule type" value="Genomic_DNA"/>
</dbReference>
<gene>
    <name evidence="1" type="ORF">F0P96_06385</name>
</gene>
<dbReference type="Proteomes" id="UP000326380">
    <property type="component" value="Unassembled WGS sequence"/>
</dbReference>
<name>A0A7L5A1Z5_9BACT</name>